<sequence>MISATGVFWRVRGWPAPERTRTAFTAWRGFSDKLCLDAPPVLAR</sequence>
<gene>
    <name evidence="1" type="ORF">BCF38_101286</name>
    <name evidence="2" type="ORF">SAMN05421539_101286</name>
</gene>
<evidence type="ECO:0000313" key="4">
    <source>
        <dbReference type="Proteomes" id="UP000251571"/>
    </source>
</evidence>
<dbReference type="EMBL" id="UETC01000001">
    <property type="protein sequence ID" value="SSA38155.1"/>
    <property type="molecule type" value="Genomic_DNA"/>
</dbReference>
<dbReference type="Proteomes" id="UP000251571">
    <property type="component" value="Unassembled WGS sequence"/>
</dbReference>
<reference evidence="2 4" key="1">
    <citation type="submission" date="2016-10" db="EMBL/GenBank/DDBJ databases">
        <authorList>
            <person name="Cai Z."/>
        </authorList>
    </citation>
    <scope>NUCLEOTIDE SEQUENCE [LARGE SCALE GENOMIC DNA]</scope>
    <source>
        <strain evidence="2 4">DSM 25227</strain>
    </source>
</reference>
<evidence type="ECO:0000313" key="3">
    <source>
        <dbReference type="Proteomes" id="UP000245839"/>
    </source>
</evidence>
<organism evidence="2 4">
    <name type="scientific">Jannaschia seohaensis</name>
    <dbReference type="NCBI Taxonomy" id="475081"/>
    <lineage>
        <taxon>Bacteria</taxon>
        <taxon>Pseudomonadati</taxon>
        <taxon>Pseudomonadota</taxon>
        <taxon>Alphaproteobacteria</taxon>
        <taxon>Rhodobacterales</taxon>
        <taxon>Roseobacteraceae</taxon>
        <taxon>Jannaschia</taxon>
    </lineage>
</organism>
<evidence type="ECO:0000313" key="1">
    <source>
        <dbReference type="EMBL" id="PWJ21877.1"/>
    </source>
</evidence>
<reference evidence="1 3" key="2">
    <citation type="submission" date="2018-03" db="EMBL/GenBank/DDBJ databases">
        <title>Genomic Encyclopedia of Archaeal and Bacterial Type Strains, Phase II (KMG-II): from individual species to whole genera.</title>
        <authorList>
            <person name="Goeker M."/>
        </authorList>
    </citation>
    <scope>NUCLEOTIDE SEQUENCE [LARGE SCALE GENOMIC DNA]</scope>
    <source>
        <strain evidence="1 3">DSM 25227</strain>
    </source>
</reference>
<dbReference type="Proteomes" id="UP000245839">
    <property type="component" value="Unassembled WGS sequence"/>
</dbReference>
<proteinExistence type="predicted"/>
<accession>A0A2Y9A1K8</accession>
<evidence type="ECO:0000313" key="2">
    <source>
        <dbReference type="EMBL" id="SSA38155.1"/>
    </source>
</evidence>
<protein>
    <submittedName>
        <fullName evidence="2">Uncharacterized protein</fullName>
    </submittedName>
</protein>
<dbReference type="AlphaFoldDB" id="A0A2Y9A1K8"/>
<keyword evidence="3" id="KW-1185">Reference proteome</keyword>
<name>A0A2Y9A1K8_9RHOB</name>
<dbReference type="EMBL" id="QGDJ01000001">
    <property type="protein sequence ID" value="PWJ21877.1"/>
    <property type="molecule type" value="Genomic_DNA"/>
</dbReference>